<comment type="caution">
    <text evidence="5">The sequence shown here is derived from an EMBL/GenBank/DDBJ whole genome shotgun (WGS) entry which is preliminary data.</text>
</comment>
<dbReference type="RefSeq" id="WP_190223641.1">
    <property type="nucleotide sequence ID" value="NZ_BNBS01000038.1"/>
</dbReference>
<reference evidence="5" key="1">
    <citation type="submission" date="2024-05" db="EMBL/GenBank/DDBJ databases">
        <title>Whole genome shotgun sequence of Streptomyces hydrogenans NBRC 13475.</title>
        <authorList>
            <person name="Komaki H."/>
            <person name="Tamura T."/>
        </authorList>
    </citation>
    <scope>NUCLEOTIDE SEQUENCE</scope>
    <source>
        <strain evidence="5">NBRC 13475</strain>
    </source>
</reference>
<name>A0ABQ3PH62_9ACTN</name>
<evidence type="ECO:0000313" key="4">
    <source>
        <dbReference type="EMBL" id="GHI22877.1"/>
    </source>
</evidence>
<protein>
    <submittedName>
        <fullName evidence="5">Uncharacterized protein</fullName>
    </submittedName>
</protein>
<sequence length="109" mass="11926">MAEQLTKWSVTAGTVIHHMHYGLRVQIPSGEIGVVDRVYIDDDYVNPADWPSIGSVIAVVGAGYVGPQLRLSSRPTHIEEAKARMADNHHSAAQAEAENFGPDYRVRSS</sequence>
<proteinExistence type="predicted"/>
<evidence type="ECO:0000256" key="1">
    <source>
        <dbReference type="SAM" id="MobiDB-lite"/>
    </source>
</evidence>
<evidence type="ECO:0000313" key="7">
    <source>
        <dbReference type="Proteomes" id="UP001052739"/>
    </source>
</evidence>
<evidence type="ECO:0000313" key="6">
    <source>
        <dbReference type="EMBL" id="GHI25769.1"/>
    </source>
</evidence>
<accession>A0ABQ3PH62</accession>
<feature type="region of interest" description="Disordered" evidence="1">
    <location>
        <begin position="85"/>
        <end position="109"/>
    </location>
</feature>
<dbReference type="EMBL" id="BNDW01000090">
    <property type="protein sequence ID" value="GHI25769.1"/>
    <property type="molecule type" value="Genomic_DNA"/>
</dbReference>
<dbReference type="EMBL" id="BNDW01000052">
    <property type="protein sequence ID" value="GHI24344.1"/>
    <property type="molecule type" value="Genomic_DNA"/>
</dbReference>
<dbReference type="Proteomes" id="UP001052739">
    <property type="component" value="Unassembled WGS sequence"/>
</dbReference>
<dbReference type="EMBL" id="BNDW01000010">
    <property type="protein sequence ID" value="GHI20370.1"/>
    <property type="molecule type" value="Genomic_DNA"/>
</dbReference>
<keyword evidence="7" id="KW-1185">Reference proteome</keyword>
<dbReference type="EMBL" id="BNDW01000030">
    <property type="protein sequence ID" value="GHI22877.1"/>
    <property type="molecule type" value="Genomic_DNA"/>
</dbReference>
<gene>
    <name evidence="2" type="ORF">Shyd_17410</name>
    <name evidence="3" type="ORF">Shyd_40590</name>
    <name evidence="4" type="ORF">Shyd_42480</name>
    <name evidence="5" type="ORF">Shyd_57150</name>
    <name evidence="6" type="ORF">Shyd_71400</name>
</gene>
<evidence type="ECO:0000313" key="3">
    <source>
        <dbReference type="EMBL" id="GHI22688.1"/>
    </source>
</evidence>
<dbReference type="EMBL" id="BNDW01000020">
    <property type="protein sequence ID" value="GHI22688.1"/>
    <property type="molecule type" value="Genomic_DNA"/>
</dbReference>
<evidence type="ECO:0000313" key="2">
    <source>
        <dbReference type="EMBL" id="GHI20370.1"/>
    </source>
</evidence>
<evidence type="ECO:0000313" key="5">
    <source>
        <dbReference type="EMBL" id="GHI24344.1"/>
    </source>
</evidence>
<organism evidence="5 7">
    <name type="scientific">Streptomyces hydrogenans</name>
    <dbReference type="NCBI Taxonomy" id="1873719"/>
    <lineage>
        <taxon>Bacteria</taxon>
        <taxon>Bacillati</taxon>
        <taxon>Actinomycetota</taxon>
        <taxon>Actinomycetes</taxon>
        <taxon>Kitasatosporales</taxon>
        <taxon>Streptomycetaceae</taxon>
        <taxon>Streptomyces</taxon>
    </lineage>
</organism>